<sequence>MILQALHAYCLRKMRDPDPARRLPAAGLEEKEIPFILELAADGRLIGISDTRTQEGKKKIARRFLVPQGVKKTSGVAANLLWDTAEYVLGFDTKGKPERVAEQTAAFRRRVEEVAQRAPDDAGLQAVLAFLSSEPLAAAQGQSAWAEIAEANPLLSFRLASEDAVDLVCQRPAVVAAIASPSEPTAAAAQGLPCLITGGNAEPERLHSAIKGVWGAQTSGANIVSFNLDAFRSFGKEQGANAPVSPAAAFAYTTALNYLLTKGSHQRMQVGDASTVFWAQSEADADFENAFAAFFNDQHDDPDAHTAQVRALLGAVHSGRFGGTAGERRFFVLGLAPNAARISIRFWHAAPLAEVGERIQRWFDELDIAGGAKDPAYPSLFRLLTAVALQGKADNIPPNLGGDVMRAILSGTPFPALWLNAAVQRCRAEQRVTHLRAAAIKACLLRSHPLSPQEDPKAMLDRDNPNAAYRLGRLFAVLEKIQEEANPGLNATIRERYYGAASSTPVAVFTTLLRLKNHHLAKLTNRGRATNFEKLIGEITGGIADFPLHLPLPEQGRFALGYYHQRQDFFTKHEAADAGADPAVDAPAAAATPAQPSLI</sequence>
<organism evidence="1 2">
    <name type="scientific">Sphaerotilus microaerophilus</name>
    <dbReference type="NCBI Taxonomy" id="2914710"/>
    <lineage>
        <taxon>Bacteria</taxon>
        <taxon>Pseudomonadati</taxon>
        <taxon>Pseudomonadota</taxon>
        <taxon>Betaproteobacteria</taxon>
        <taxon>Burkholderiales</taxon>
        <taxon>Sphaerotilaceae</taxon>
        <taxon>Sphaerotilus</taxon>
    </lineage>
</organism>
<keyword evidence="2" id="KW-1185">Reference proteome</keyword>
<proteinExistence type="predicted"/>
<accession>A0ABM7YQJ1</accession>
<dbReference type="Proteomes" id="UP001057498">
    <property type="component" value="Chromosome"/>
</dbReference>
<protein>
    <submittedName>
        <fullName evidence="1">Type I-C CRISPR-associated protein Cas8c/Csd1</fullName>
    </submittedName>
</protein>
<dbReference type="InterPro" id="IPR010144">
    <property type="entry name" value="CRISPR-assoc_prot_Csd1-typ"/>
</dbReference>
<evidence type="ECO:0000313" key="1">
    <source>
        <dbReference type="EMBL" id="BDI06812.1"/>
    </source>
</evidence>
<evidence type="ECO:0000313" key="2">
    <source>
        <dbReference type="Proteomes" id="UP001057498"/>
    </source>
</evidence>
<dbReference type="EMBL" id="AP025730">
    <property type="protein sequence ID" value="BDI06812.1"/>
    <property type="molecule type" value="Genomic_DNA"/>
</dbReference>
<reference evidence="1" key="1">
    <citation type="submission" date="2022-04" db="EMBL/GenBank/DDBJ databases">
        <title>Whole genome sequence of Sphaerotilus sp. FB-5.</title>
        <authorList>
            <person name="Takeda M."/>
            <person name="Narihara S."/>
            <person name="Akimoto M."/>
            <person name="Akimoto R."/>
            <person name="Nishiyashiki S."/>
            <person name="Murakami T."/>
        </authorList>
    </citation>
    <scope>NUCLEOTIDE SEQUENCE</scope>
    <source>
        <strain evidence="1">FB-5</strain>
    </source>
</reference>
<dbReference type="NCBIfam" id="TIGR01863">
    <property type="entry name" value="cas_Csd1"/>
    <property type="match status" value="1"/>
</dbReference>
<gene>
    <name evidence="1" type="ORF">CATMQ487_37820</name>
</gene>
<dbReference type="CDD" id="cd09757">
    <property type="entry name" value="Cas8c_I-C"/>
    <property type="match status" value="1"/>
</dbReference>
<dbReference type="RefSeq" id="WP_251970056.1">
    <property type="nucleotide sequence ID" value="NZ_AP025730.1"/>
</dbReference>
<dbReference type="Pfam" id="PF09709">
    <property type="entry name" value="Cas_Csd1"/>
    <property type="match status" value="1"/>
</dbReference>
<name>A0ABM7YQJ1_9BURK</name>